<name>A0A803PL50_CANSA</name>
<organism evidence="1 2">
    <name type="scientific">Cannabis sativa</name>
    <name type="common">Hemp</name>
    <name type="synonym">Marijuana</name>
    <dbReference type="NCBI Taxonomy" id="3483"/>
    <lineage>
        <taxon>Eukaryota</taxon>
        <taxon>Viridiplantae</taxon>
        <taxon>Streptophyta</taxon>
        <taxon>Embryophyta</taxon>
        <taxon>Tracheophyta</taxon>
        <taxon>Spermatophyta</taxon>
        <taxon>Magnoliopsida</taxon>
        <taxon>eudicotyledons</taxon>
        <taxon>Gunneridae</taxon>
        <taxon>Pentapetalae</taxon>
        <taxon>rosids</taxon>
        <taxon>fabids</taxon>
        <taxon>Rosales</taxon>
        <taxon>Cannabaceae</taxon>
        <taxon>Cannabis</taxon>
    </lineage>
</organism>
<accession>A0A803PL50</accession>
<dbReference type="EnsemblPlants" id="evm.model.05.1389">
    <property type="protein sequence ID" value="cds.evm.model.05.1389"/>
    <property type="gene ID" value="evm.TU.05.1389"/>
</dbReference>
<dbReference type="AlphaFoldDB" id="A0A803PL50"/>
<reference evidence="1" key="1">
    <citation type="submission" date="2018-11" db="EMBL/GenBank/DDBJ databases">
        <authorList>
            <person name="Grassa J C."/>
        </authorList>
    </citation>
    <scope>NUCLEOTIDE SEQUENCE [LARGE SCALE GENOMIC DNA]</scope>
</reference>
<dbReference type="InterPro" id="IPR043502">
    <property type="entry name" value="DNA/RNA_pol_sf"/>
</dbReference>
<protein>
    <submittedName>
        <fullName evidence="1">Uncharacterized protein</fullName>
    </submittedName>
</protein>
<dbReference type="Gene3D" id="3.10.10.10">
    <property type="entry name" value="HIV Type 1 Reverse Transcriptase, subunit A, domain 1"/>
    <property type="match status" value="1"/>
</dbReference>
<keyword evidence="2" id="KW-1185">Reference proteome</keyword>
<reference evidence="1" key="2">
    <citation type="submission" date="2021-03" db="UniProtKB">
        <authorList>
            <consortium name="EnsemblPlants"/>
        </authorList>
    </citation>
    <scope>IDENTIFICATION</scope>
</reference>
<dbReference type="PANTHER" id="PTHR24559:SF444">
    <property type="entry name" value="REVERSE TRANSCRIPTASE DOMAIN-CONTAINING PROTEIN"/>
    <property type="match status" value="1"/>
</dbReference>
<proteinExistence type="predicted"/>
<evidence type="ECO:0000313" key="1">
    <source>
        <dbReference type="EnsemblPlants" id="cds.evm.model.05.1389"/>
    </source>
</evidence>
<dbReference type="Proteomes" id="UP000596661">
    <property type="component" value="Chromosome 5"/>
</dbReference>
<dbReference type="EMBL" id="UZAU01000534">
    <property type="status" value="NOT_ANNOTATED_CDS"/>
    <property type="molecule type" value="Genomic_DNA"/>
</dbReference>
<dbReference type="Gramene" id="evm.model.05.1389">
    <property type="protein sequence ID" value="cds.evm.model.05.1389"/>
    <property type="gene ID" value="evm.TU.05.1389"/>
</dbReference>
<dbReference type="InterPro" id="IPR053134">
    <property type="entry name" value="RNA-dir_DNA_polymerase"/>
</dbReference>
<sequence length="129" mass="14985">MPVAGKLEIVIGGSTPRSSDHSLNIDKVNFKPIQQQCRLLNKERSKAFKQAVERLWENNFIREAFYHVWVSNPILVPKPIRKWRRCVDFTKFNKACPKDYFPLPRTDQLVDATAGHELPTFMDAYSSYS</sequence>
<evidence type="ECO:0000313" key="2">
    <source>
        <dbReference type="Proteomes" id="UP000596661"/>
    </source>
</evidence>
<dbReference type="SUPFAM" id="SSF56672">
    <property type="entry name" value="DNA/RNA polymerases"/>
    <property type="match status" value="1"/>
</dbReference>
<dbReference type="PANTHER" id="PTHR24559">
    <property type="entry name" value="TRANSPOSON TY3-I GAG-POL POLYPROTEIN"/>
    <property type="match status" value="1"/>
</dbReference>
<dbReference type="OMA" id="WENNFIR"/>